<evidence type="ECO:0000256" key="2">
    <source>
        <dbReference type="SAM" id="SignalP"/>
    </source>
</evidence>
<dbReference type="Proteomes" id="UP000440578">
    <property type="component" value="Unassembled WGS sequence"/>
</dbReference>
<dbReference type="Pfam" id="PF00106">
    <property type="entry name" value="adh_short"/>
    <property type="match status" value="1"/>
</dbReference>
<keyword evidence="2" id="KW-0732">Signal</keyword>
<dbReference type="InterPro" id="IPR002347">
    <property type="entry name" value="SDR_fam"/>
</dbReference>
<dbReference type="OrthoDB" id="6355642at2759"/>
<feature type="chain" id="PRO_5025689012" evidence="2">
    <location>
        <begin position="21"/>
        <end position="329"/>
    </location>
</feature>
<dbReference type="SUPFAM" id="SSF51735">
    <property type="entry name" value="NAD(P)-binding Rossmann-fold domains"/>
    <property type="match status" value="1"/>
</dbReference>
<accession>A0A6A4VZU3</accession>
<proteinExistence type="predicted"/>
<dbReference type="PRINTS" id="PR00081">
    <property type="entry name" value="GDHRDH"/>
</dbReference>
<gene>
    <name evidence="3" type="primary">Hsd17b2</name>
    <name evidence="3" type="ORF">FJT64_004172</name>
</gene>
<evidence type="ECO:0000313" key="4">
    <source>
        <dbReference type="Proteomes" id="UP000440578"/>
    </source>
</evidence>
<comment type="caution">
    <text evidence="3">The sequence shown here is derived from an EMBL/GenBank/DDBJ whole genome shotgun (WGS) entry which is preliminary data.</text>
</comment>
<dbReference type="AlphaFoldDB" id="A0A6A4VZU3"/>
<name>A0A6A4VZU3_AMPAM</name>
<dbReference type="InterPro" id="IPR036291">
    <property type="entry name" value="NAD(P)-bd_dom_sf"/>
</dbReference>
<dbReference type="GO" id="GO:0008202">
    <property type="term" value="P:steroid metabolic process"/>
    <property type="evidence" value="ECO:0007669"/>
    <property type="project" value="TreeGrafter"/>
</dbReference>
<reference evidence="3 4" key="1">
    <citation type="submission" date="2019-07" db="EMBL/GenBank/DDBJ databases">
        <title>Draft genome assembly of a fouling barnacle, Amphibalanus amphitrite (Darwin, 1854): The first reference genome for Thecostraca.</title>
        <authorList>
            <person name="Kim W."/>
        </authorList>
    </citation>
    <scope>NUCLEOTIDE SEQUENCE [LARGE SCALE GENOMIC DNA]</scope>
    <source>
        <strain evidence="3">SNU_AA5</strain>
        <tissue evidence="3">Soma without cirri and trophi</tissue>
    </source>
</reference>
<sequence>MVPLWLTALAVAALAGLVLRRRRRLPADGRVVYIIGADTGFGFSSAQHLQRAGCRVLAGCLHADGEGARLLGQAGCQVIPVDVRDPDSVTAAAAEAARLAGDARLWAVIYNAGVLVLGHVAWLTEHQARHMFDVNVLGAVRAARASLPALARPGGRLLLVGSPCGSIPCQEVAVYAASKAALAALAAGLQMEVRASGLHVALVTPGDMATSTNILGRQAEHVQLMWQHMDADTRRRDGAVFAAFRARLAGLGPRPPAVLGTPRLRRAVLRAVLDVSPLRHYTAVELGTQLWLALSWLLPRRLQEWLVDARLHYALHRLDWDWLDLNNLI</sequence>
<dbReference type="PANTHER" id="PTHR43313">
    <property type="entry name" value="SHORT-CHAIN DEHYDROGENASE/REDUCTASE FAMILY 9C"/>
    <property type="match status" value="1"/>
</dbReference>
<dbReference type="InterPro" id="IPR020904">
    <property type="entry name" value="Sc_DH/Rdtase_CS"/>
</dbReference>
<dbReference type="EMBL" id="VIIS01001432">
    <property type="protein sequence ID" value="KAF0298449.1"/>
    <property type="molecule type" value="Genomic_DNA"/>
</dbReference>
<evidence type="ECO:0000256" key="1">
    <source>
        <dbReference type="ARBA" id="ARBA00023002"/>
    </source>
</evidence>
<protein>
    <submittedName>
        <fullName evidence="3">Estradiol 17-beta-dehydrogenase 2</fullName>
    </submittedName>
</protein>
<dbReference type="GO" id="GO:0016491">
    <property type="term" value="F:oxidoreductase activity"/>
    <property type="evidence" value="ECO:0007669"/>
    <property type="project" value="UniProtKB-KW"/>
</dbReference>
<evidence type="ECO:0000313" key="3">
    <source>
        <dbReference type="EMBL" id="KAF0298449.1"/>
    </source>
</evidence>
<dbReference type="PROSITE" id="PS00061">
    <property type="entry name" value="ADH_SHORT"/>
    <property type="match status" value="1"/>
</dbReference>
<dbReference type="Gene3D" id="3.40.50.720">
    <property type="entry name" value="NAD(P)-binding Rossmann-like Domain"/>
    <property type="match status" value="1"/>
</dbReference>
<organism evidence="3 4">
    <name type="scientific">Amphibalanus amphitrite</name>
    <name type="common">Striped barnacle</name>
    <name type="synonym">Balanus amphitrite</name>
    <dbReference type="NCBI Taxonomy" id="1232801"/>
    <lineage>
        <taxon>Eukaryota</taxon>
        <taxon>Metazoa</taxon>
        <taxon>Ecdysozoa</taxon>
        <taxon>Arthropoda</taxon>
        <taxon>Crustacea</taxon>
        <taxon>Multicrustacea</taxon>
        <taxon>Cirripedia</taxon>
        <taxon>Thoracica</taxon>
        <taxon>Thoracicalcarea</taxon>
        <taxon>Balanomorpha</taxon>
        <taxon>Balanoidea</taxon>
        <taxon>Balanidae</taxon>
        <taxon>Amphibalaninae</taxon>
        <taxon>Amphibalanus</taxon>
    </lineage>
</organism>
<feature type="signal peptide" evidence="2">
    <location>
        <begin position="1"/>
        <end position="20"/>
    </location>
</feature>
<dbReference type="PANTHER" id="PTHR43313:SF36">
    <property type="entry name" value="D-BETA-HYDROXYBUTYRATE DEHYDROGENASE, MITOCHONDRIAL"/>
    <property type="match status" value="1"/>
</dbReference>
<keyword evidence="4" id="KW-1185">Reference proteome</keyword>
<keyword evidence="1" id="KW-0560">Oxidoreductase</keyword>